<dbReference type="PANTHER" id="PTHR22916">
    <property type="entry name" value="GLYCOSYLTRANSFERASE"/>
    <property type="match status" value="1"/>
</dbReference>
<accession>A0A9D1CSP6</accession>
<keyword evidence="1" id="KW-0472">Membrane</keyword>
<evidence type="ECO:0000259" key="2">
    <source>
        <dbReference type="Pfam" id="PF00535"/>
    </source>
</evidence>
<feature type="domain" description="Glycosyltransferase 2-like" evidence="2">
    <location>
        <begin position="7"/>
        <end position="174"/>
    </location>
</feature>
<reference evidence="3" key="2">
    <citation type="journal article" date="2021" name="PeerJ">
        <title>Extensive microbial diversity within the chicken gut microbiome revealed by metagenomics and culture.</title>
        <authorList>
            <person name="Gilroy R."/>
            <person name="Ravi A."/>
            <person name="Getino M."/>
            <person name="Pursley I."/>
            <person name="Horton D.L."/>
            <person name="Alikhan N.F."/>
            <person name="Baker D."/>
            <person name="Gharbi K."/>
            <person name="Hall N."/>
            <person name="Watson M."/>
            <person name="Adriaenssens E.M."/>
            <person name="Foster-Nyarko E."/>
            <person name="Jarju S."/>
            <person name="Secka A."/>
            <person name="Antonio M."/>
            <person name="Oren A."/>
            <person name="Chaudhuri R.R."/>
            <person name="La Ragione R."/>
            <person name="Hildebrand F."/>
            <person name="Pallen M.J."/>
        </authorList>
    </citation>
    <scope>NUCLEOTIDE SEQUENCE</scope>
    <source>
        <strain evidence="3">ChiSxjej2B14-6234</strain>
    </source>
</reference>
<dbReference type="PANTHER" id="PTHR22916:SF71">
    <property type="entry name" value="GLYCOSYL TRANSFERASE"/>
    <property type="match status" value="1"/>
</dbReference>
<dbReference type="Gene3D" id="3.90.550.10">
    <property type="entry name" value="Spore Coat Polysaccharide Biosynthesis Protein SpsA, Chain A"/>
    <property type="match status" value="1"/>
</dbReference>
<comment type="caution">
    <text evidence="3">The sequence shown here is derived from an EMBL/GenBank/DDBJ whole genome shotgun (WGS) entry which is preliminary data.</text>
</comment>
<dbReference type="AlphaFoldDB" id="A0A9D1CSP6"/>
<reference evidence="3" key="1">
    <citation type="submission" date="2020-10" db="EMBL/GenBank/DDBJ databases">
        <authorList>
            <person name="Gilroy R."/>
        </authorList>
    </citation>
    <scope>NUCLEOTIDE SEQUENCE</scope>
    <source>
        <strain evidence="3">ChiSxjej2B14-6234</strain>
    </source>
</reference>
<dbReference type="InterPro" id="IPR029044">
    <property type="entry name" value="Nucleotide-diphossugar_trans"/>
</dbReference>
<sequence length="334" mass="36704">MNRPLVSFAVVAYNAERCLPELLADLAAQDYPPERIEALLVDSASTDGTRAVMEAFARTAPMAVRVLDNPARWLAPGINVALDAARGELFVRLDAHARIPRDFITRNVQAIAMGEDIVGGRVEGSVPRTPWQAVLTALDTSRFAGGAAPFRNAGAARDVDTLAYAMYRRSVYDAVGRYDERLRRTEDNEMHRRMRCAGYRFHYCPEIHSFHAARASLRGQLRQKWGNGLWVGRTMRVAPRCFAARHFIPALFVLALMGGVALAACGLPWPLWALLCAYAALDLGFGVHDALRAPVGRALCALTLPFLFPLVHIVYGLGTLCGLLTMGCVVKTKR</sequence>
<evidence type="ECO:0000313" key="3">
    <source>
        <dbReference type="EMBL" id="HIQ72754.1"/>
    </source>
</evidence>
<feature type="transmembrane region" description="Helical" evidence="1">
    <location>
        <begin position="242"/>
        <end position="263"/>
    </location>
</feature>
<keyword evidence="1" id="KW-1133">Transmembrane helix</keyword>
<protein>
    <submittedName>
        <fullName evidence="3">Glycosyltransferase family 2 protein</fullName>
    </submittedName>
</protein>
<evidence type="ECO:0000313" key="4">
    <source>
        <dbReference type="Proteomes" id="UP000886887"/>
    </source>
</evidence>
<dbReference type="Pfam" id="PF00535">
    <property type="entry name" value="Glycos_transf_2"/>
    <property type="match status" value="1"/>
</dbReference>
<feature type="transmembrane region" description="Helical" evidence="1">
    <location>
        <begin position="299"/>
        <end position="326"/>
    </location>
</feature>
<gene>
    <name evidence="3" type="ORF">IAB73_11165</name>
</gene>
<keyword evidence="1" id="KW-0812">Transmembrane</keyword>
<proteinExistence type="predicted"/>
<dbReference type="Proteomes" id="UP000886887">
    <property type="component" value="Unassembled WGS sequence"/>
</dbReference>
<dbReference type="InterPro" id="IPR001173">
    <property type="entry name" value="Glyco_trans_2-like"/>
</dbReference>
<dbReference type="SUPFAM" id="SSF53448">
    <property type="entry name" value="Nucleotide-diphospho-sugar transferases"/>
    <property type="match status" value="1"/>
</dbReference>
<name>A0A9D1CSP6_9FIRM</name>
<organism evidence="3 4">
    <name type="scientific">Candidatus Onthenecus intestinigallinarum</name>
    <dbReference type="NCBI Taxonomy" id="2840875"/>
    <lineage>
        <taxon>Bacteria</taxon>
        <taxon>Bacillati</taxon>
        <taxon>Bacillota</taxon>
        <taxon>Clostridia</taxon>
        <taxon>Eubacteriales</taxon>
        <taxon>Candidatus Onthenecus</taxon>
    </lineage>
</organism>
<evidence type="ECO:0000256" key="1">
    <source>
        <dbReference type="SAM" id="Phobius"/>
    </source>
</evidence>
<dbReference type="EMBL" id="DVFJ01000038">
    <property type="protein sequence ID" value="HIQ72754.1"/>
    <property type="molecule type" value="Genomic_DNA"/>
</dbReference>
<dbReference type="CDD" id="cd02525">
    <property type="entry name" value="Succinoglycan_BP_ExoA"/>
    <property type="match status" value="1"/>
</dbReference>